<sequence>MKLGSVDTHHNHTVLFEQTVHLVEAGTIVQAGHYEYDFELTLPATAPLTNAIPKAGDEVALVLYRYHAQVKIVGATEVGEGYGVLHVIEN</sequence>
<dbReference type="OrthoDB" id="2143036at2759"/>
<evidence type="ECO:0000313" key="2">
    <source>
        <dbReference type="Proteomes" id="UP000193642"/>
    </source>
</evidence>
<dbReference type="EMBL" id="MCGO01000001">
    <property type="protein sequence ID" value="ORY53570.1"/>
    <property type="molecule type" value="Genomic_DNA"/>
</dbReference>
<comment type="caution">
    <text evidence="1">The sequence shown here is derived from an EMBL/GenBank/DDBJ whole genome shotgun (WGS) entry which is preliminary data.</text>
</comment>
<protein>
    <submittedName>
        <fullName evidence="1">Uncharacterized protein</fullName>
    </submittedName>
</protein>
<keyword evidence="2" id="KW-1185">Reference proteome</keyword>
<dbReference type="AlphaFoldDB" id="A0A1Y2D2U3"/>
<name>A0A1Y2D2U3_9FUNG</name>
<dbReference type="Proteomes" id="UP000193642">
    <property type="component" value="Unassembled WGS sequence"/>
</dbReference>
<organism evidence="1 2">
    <name type="scientific">Rhizoclosmatium globosum</name>
    <dbReference type="NCBI Taxonomy" id="329046"/>
    <lineage>
        <taxon>Eukaryota</taxon>
        <taxon>Fungi</taxon>
        <taxon>Fungi incertae sedis</taxon>
        <taxon>Chytridiomycota</taxon>
        <taxon>Chytridiomycota incertae sedis</taxon>
        <taxon>Chytridiomycetes</taxon>
        <taxon>Chytridiales</taxon>
        <taxon>Chytriomycetaceae</taxon>
        <taxon>Rhizoclosmatium</taxon>
    </lineage>
</organism>
<evidence type="ECO:0000313" key="1">
    <source>
        <dbReference type="EMBL" id="ORY53570.1"/>
    </source>
</evidence>
<proteinExistence type="predicted"/>
<accession>A0A1Y2D2U3</accession>
<gene>
    <name evidence="1" type="ORF">BCR33DRAFT_3355</name>
</gene>
<reference evidence="1 2" key="1">
    <citation type="submission" date="2016-07" db="EMBL/GenBank/DDBJ databases">
        <title>Pervasive Adenine N6-methylation of Active Genes in Fungi.</title>
        <authorList>
            <consortium name="DOE Joint Genome Institute"/>
            <person name="Mondo S.J."/>
            <person name="Dannebaum R.O."/>
            <person name="Kuo R.C."/>
            <person name="Labutti K."/>
            <person name="Haridas S."/>
            <person name="Kuo A."/>
            <person name="Salamov A."/>
            <person name="Ahrendt S.R."/>
            <person name="Lipzen A."/>
            <person name="Sullivan W."/>
            <person name="Andreopoulos W.B."/>
            <person name="Clum A."/>
            <person name="Lindquist E."/>
            <person name="Daum C."/>
            <person name="Ramamoorthy G.K."/>
            <person name="Gryganskyi A."/>
            <person name="Culley D."/>
            <person name="Magnuson J.K."/>
            <person name="James T.Y."/>
            <person name="O'Malley M.A."/>
            <person name="Stajich J.E."/>
            <person name="Spatafora J.W."/>
            <person name="Visel A."/>
            <person name="Grigoriev I.V."/>
        </authorList>
    </citation>
    <scope>NUCLEOTIDE SEQUENCE [LARGE SCALE GENOMIC DNA]</scope>
    <source>
        <strain evidence="1 2">JEL800</strain>
    </source>
</reference>